<proteinExistence type="predicted"/>
<keyword evidence="1" id="KW-0175">Coiled coil</keyword>
<accession>A0A4Y1WWH5</accession>
<feature type="region of interest" description="Disordered" evidence="2">
    <location>
        <begin position="1382"/>
        <end position="1405"/>
    </location>
</feature>
<dbReference type="Pfam" id="PF16227">
    <property type="entry name" value="DUF4886"/>
    <property type="match status" value="1"/>
</dbReference>
<organism evidence="4 5">
    <name type="scientific">Alistipes communis</name>
    <dbReference type="NCBI Taxonomy" id="2585118"/>
    <lineage>
        <taxon>Bacteria</taxon>
        <taxon>Pseudomonadati</taxon>
        <taxon>Bacteroidota</taxon>
        <taxon>Bacteroidia</taxon>
        <taxon>Bacteroidales</taxon>
        <taxon>Rikenellaceae</taxon>
        <taxon>Alistipes</taxon>
    </lineage>
</organism>
<dbReference type="Proteomes" id="UP000318946">
    <property type="component" value="Chromosome"/>
</dbReference>
<reference evidence="5" key="1">
    <citation type="submission" date="2019-06" db="EMBL/GenBank/DDBJ databases">
        <title>Alistipes onderdonkii subsp. vulgaris subsp. nov., Alistipes dispar sp. nov. and Alistipes communis sp. nov., isolated from human faeces, and creation of Alistipes onderdonkii subsp. onderdonkii subsp. nov.</title>
        <authorList>
            <person name="Sakamoto M."/>
            <person name="Ikeyama N."/>
            <person name="Ogata Y."/>
            <person name="Suda W."/>
            <person name="Iino T."/>
            <person name="Hattori M."/>
            <person name="Ohkuma M."/>
        </authorList>
    </citation>
    <scope>NUCLEOTIDE SEQUENCE [LARGE SCALE GENOMIC DNA]</scope>
    <source>
        <strain evidence="5">5CBH24</strain>
    </source>
</reference>
<dbReference type="InterPro" id="IPR032616">
    <property type="entry name" value="DUF4886"/>
</dbReference>
<dbReference type="OrthoDB" id="1004071at2"/>
<evidence type="ECO:0000256" key="1">
    <source>
        <dbReference type="SAM" id="Coils"/>
    </source>
</evidence>
<evidence type="ECO:0000256" key="2">
    <source>
        <dbReference type="SAM" id="MobiDB-lite"/>
    </source>
</evidence>
<dbReference type="InterPro" id="IPR036514">
    <property type="entry name" value="SGNH_hydro_sf"/>
</dbReference>
<feature type="compositionally biased region" description="Acidic residues" evidence="2">
    <location>
        <begin position="1392"/>
        <end position="1405"/>
    </location>
</feature>
<dbReference type="Gene3D" id="2.160.20.110">
    <property type="match status" value="2"/>
</dbReference>
<dbReference type="Gene3D" id="3.40.50.1110">
    <property type="entry name" value="SGNH hydrolase"/>
    <property type="match status" value="1"/>
</dbReference>
<sequence length="1405" mass="148655">MLLTATTFVYGCSDYDDSQLSGRLDDIKERIAKLQDRIASLNSQLADLSELTSGNVITEMTEDSEGNYIITYKDNKNEEKSIVLATVDQMLNVPLLGVELDPQNNLYYWTVTADGKTSPLLDKAGEKVPVSGYTPEVSVDAEGFWTVNGERLNDAEGDPIEANDGESCLFKDIARDANGNLSLTLGDGKVITLPIQQVLNLTLSTAINTTVVDPTVPATIEYELHGEHAAEALVGIAEAEGVEIVLDRKQQRITVTFPTGFDDGYMIAMAYDMQEHTVLRPVFFTKATSDRIEIRTAEELVQFAENVNAGTGAQRMTAVLMNDIDMTKIASWIPIGNGSFVATASESKVEGAAFEGTFDGQGHALLNCKMTGALTSDNQVYGLFGILKGATVRNLVLGAESGDTGSFTVSGNGTTSTGVIAGACVDSKIEKCTSYLPMICEGNNSANKLMTMGLVGFVYGAGTSEDTVSQLTDLTNYGALKADPGAANANGFTSTQVGGIAGFSNTSRTSTFANRFLRCINHGDMTVSTGRASGIVAAANTFTHIVECENYGDMMNTYAGSKGGRLGNITCILGTQSIINGCTNHGDVVTTNSQSHAGGLLCLSNATDCEIINSANYGNVISDLTTYRGTLVANINSLGKMDNNIAGGGIGSYNGGDYEMVAINEMNFMDYIGKIKAGNEERVTNTKYGGEVSTAKGIRTADDLVALAAAVNSGKPLGEWQNENGEICLLTDIDMSEVAEWTPIGKATFVIANNKLTVSGTPFAGHFNGQGYRIRNLKMVAANSEEGATYGLFGTLAPGAVIENFSFDTGCSFTVASTAGSSNGVVAGLVYDATVRDITSSAPMLFQGAAGNVRITMALIGTAFAETANVTIDNVNNNGTITAENRDNNTNGGATGYHIAGIAGFTTNDGASQQKVIISDCINYGDITSATGRTAGIVAAANRYTQLANCVNHGKQLNTCPKNDAGRLGNIACNMGAGSSMIGCSNYGDLTSTTGSRCGGITSAAGDATFENCANYGTILTDSPYRGVFWGYNNAVAQWTDCTAGGKVGTYNANAPVFDSYADAEQANYLGKQGANQSALTNIAYQIGNSGGGSAGGDAELRILFIGNSFTKDAVEHLPGILKAMGIDKVKMTHMYYGGRTVPEYNNGFATVNDYRCYECNPGAAGWTESMNKTIKEVAASEQWDVVTIQEHTGKVNAWKWTSAEKEALQGLIDNVKSTQTGAMPKFYYILSQAYADPALVSYSQQTVIVNNFASSQTDMYAAIVAQGQKVMSEVAFDDVIATGTVLQNLRTSKLQNAMDMTRDGYHMDYGISRYAASCAVFEKLISPAFGGVTLDGNPFRYTTSNTTHGSYSTPVTEANAPIALQAARYALTTPYAVTDMSHIGQESPDNGIEDTEFEEDQNKE</sequence>
<evidence type="ECO:0000313" key="4">
    <source>
        <dbReference type="EMBL" id="BBL04468.1"/>
    </source>
</evidence>
<gene>
    <name evidence="4" type="ORF">A5CBH24_17810</name>
</gene>
<feature type="coiled-coil region" evidence="1">
    <location>
        <begin position="17"/>
        <end position="51"/>
    </location>
</feature>
<dbReference type="KEGG" id="acou:A5CBH24_17810"/>
<dbReference type="GO" id="GO:0016788">
    <property type="term" value="F:hydrolase activity, acting on ester bonds"/>
    <property type="evidence" value="ECO:0007669"/>
    <property type="project" value="UniProtKB-ARBA"/>
</dbReference>
<feature type="domain" description="DUF4886" evidence="3">
    <location>
        <begin position="1102"/>
        <end position="1346"/>
    </location>
</feature>
<evidence type="ECO:0000313" key="5">
    <source>
        <dbReference type="Proteomes" id="UP000318946"/>
    </source>
</evidence>
<protein>
    <recommendedName>
        <fullName evidence="3">DUF4886 domain-containing protein</fullName>
    </recommendedName>
</protein>
<evidence type="ECO:0000259" key="3">
    <source>
        <dbReference type="Pfam" id="PF16227"/>
    </source>
</evidence>
<keyword evidence="5" id="KW-1185">Reference proteome</keyword>
<dbReference type="EMBL" id="AP019735">
    <property type="protein sequence ID" value="BBL04468.1"/>
    <property type="molecule type" value="Genomic_DNA"/>
</dbReference>
<name>A0A4Y1WWH5_9BACT</name>